<dbReference type="Gene3D" id="3.40.109.10">
    <property type="entry name" value="NADH Oxidase"/>
    <property type="match status" value="1"/>
</dbReference>
<keyword evidence="2" id="KW-1185">Reference proteome</keyword>
<dbReference type="InterPro" id="IPR050627">
    <property type="entry name" value="Nitroreductase/BluB"/>
</dbReference>
<gene>
    <name evidence="1" type="ORF">SAMN04515671_4329</name>
</gene>
<dbReference type="RefSeq" id="WP_157695602.1">
    <property type="nucleotide sequence ID" value="NZ_LT629710.1"/>
</dbReference>
<protein>
    <submittedName>
        <fullName evidence="1">Nitroreductase family protein</fullName>
    </submittedName>
</protein>
<dbReference type="GO" id="GO:0016491">
    <property type="term" value="F:oxidoreductase activity"/>
    <property type="evidence" value="ECO:0007669"/>
    <property type="project" value="InterPro"/>
</dbReference>
<evidence type="ECO:0000313" key="2">
    <source>
        <dbReference type="Proteomes" id="UP000198741"/>
    </source>
</evidence>
<dbReference type="NCBIfam" id="NF047509">
    <property type="entry name" value="Rv3131_FMN_oxido"/>
    <property type="match status" value="1"/>
</dbReference>
<dbReference type="PANTHER" id="PTHR23026:SF123">
    <property type="entry name" value="NAD(P)H NITROREDUCTASE RV3131-RELATED"/>
    <property type="match status" value="1"/>
</dbReference>
<proteinExistence type="predicted"/>
<dbReference type="Proteomes" id="UP000198741">
    <property type="component" value="Chromosome I"/>
</dbReference>
<dbReference type="InterPro" id="IPR000415">
    <property type="entry name" value="Nitroreductase-like"/>
</dbReference>
<dbReference type="SUPFAM" id="SSF55469">
    <property type="entry name" value="FMN-dependent nitroreductase-like"/>
    <property type="match status" value="1"/>
</dbReference>
<reference evidence="1 2" key="1">
    <citation type="submission" date="2016-10" db="EMBL/GenBank/DDBJ databases">
        <authorList>
            <person name="de Groot N.N."/>
        </authorList>
    </citation>
    <scope>NUCLEOTIDE SEQUENCE [LARGE SCALE GENOMIC DNA]</scope>
    <source>
        <strain evidence="2">P4-7,KCTC 19426,CECT 7604</strain>
    </source>
</reference>
<dbReference type="OrthoDB" id="8156917at2"/>
<evidence type="ECO:0000313" key="1">
    <source>
        <dbReference type="EMBL" id="SDP46020.1"/>
    </source>
</evidence>
<dbReference type="PANTHER" id="PTHR23026">
    <property type="entry name" value="NADPH NITROREDUCTASE"/>
    <property type="match status" value="1"/>
</dbReference>
<dbReference type="STRING" id="1090615.SAMN04515671_4329"/>
<sequence>MSQPRPDVQTVTTVLTLAQRAPSIHNSQPWRWDLQDNSLHLHADRRRWLRATDPEGLDLLLSCGAVLHHARVAFAAAGWATKVTRFPDPSQPDHLAALEFRAAEPTAEQARWAAAIPVRRSDRRPYSSWEIPASLLNVLSEVAARHQAGLIQVSDGRRRQRLEAAVRAAALQQERDPGYRDELRRWAGQHLPDTVGIPGSVRPAGTGHDADRTFPAGELTWPGNSTEEDAGELLLLAGPTDDPRARMRSGEATSAVLLEASAIGLATCPITQPLESFTTREYLDREVPSGQFTHMIIRAGWPKPSFTRLAPTPRLALAEVFRDIRSHARA</sequence>
<accession>A0A1H0SWS4</accession>
<dbReference type="EMBL" id="LT629710">
    <property type="protein sequence ID" value="SDP46020.1"/>
    <property type="molecule type" value="Genomic_DNA"/>
</dbReference>
<dbReference type="AlphaFoldDB" id="A0A1H0SWS4"/>
<name>A0A1H0SWS4_9ACTN</name>
<organism evidence="1 2">
    <name type="scientific">Nakamurella panacisegetis</name>
    <dbReference type="NCBI Taxonomy" id="1090615"/>
    <lineage>
        <taxon>Bacteria</taxon>
        <taxon>Bacillati</taxon>
        <taxon>Actinomycetota</taxon>
        <taxon>Actinomycetes</taxon>
        <taxon>Nakamurellales</taxon>
        <taxon>Nakamurellaceae</taxon>
        <taxon>Nakamurella</taxon>
    </lineage>
</organism>